<accession>V6Q3W7</accession>
<dbReference type="Proteomes" id="UP000018126">
    <property type="component" value="Unassembled WGS sequence"/>
</dbReference>
<reference evidence="1 2" key="1">
    <citation type="journal article" date="2013" name="Genome Announc.">
        <title>High-Quality Draft Genome Sequence of Vagococcus lutrae Strain LBD1, Isolated from the Largemouth Bass Micropterus salmoides.</title>
        <authorList>
            <person name="Lebreton F."/>
            <person name="Valentino M.D."/>
            <person name="Duncan L.B."/>
            <person name="Zeng Q."/>
            <person name="Manson McGuire A."/>
            <person name="Earl A.M."/>
            <person name="Gilmore M.S."/>
        </authorList>
    </citation>
    <scope>NUCLEOTIDE SEQUENCE [LARGE SCALE GENOMIC DNA]</scope>
    <source>
        <strain evidence="1 2">LBD1</strain>
    </source>
</reference>
<comment type="caution">
    <text evidence="1">The sequence shown here is derived from an EMBL/GenBank/DDBJ whole genome shotgun (WGS) entry which is preliminary data.</text>
</comment>
<keyword evidence="2" id="KW-1185">Reference proteome</keyword>
<sequence length="179" mass="21196">MEGMTFRQVSDKSDIARTTVYTRLKNIEVLNNELYNSYVFMDNNGTRRIKNEKVDEVIEIISSDNFPNNIEPSQTVQTEDVIGTDTEAIKTLTEQLEYERGRYEKLFERYTELVEQVQGNSDRLLQITENQQVIMREHKLLDNSDKVHRQEIKEQQREVIGEKEEPKKRGFWSKFIGKE</sequence>
<dbReference type="AlphaFoldDB" id="V6Q3W7"/>
<dbReference type="EMBL" id="AYSH01000018">
    <property type="protein sequence ID" value="EST89442.1"/>
    <property type="molecule type" value="Genomic_DNA"/>
</dbReference>
<organism evidence="1 2">
    <name type="scientific">Vagococcus lutrae LBD1</name>
    <dbReference type="NCBI Taxonomy" id="1408226"/>
    <lineage>
        <taxon>Bacteria</taxon>
        <taxon>Bacillati</taxon>
        <taxon>Bacillota</taxon>
        <taxon>Bacilli</taxon>
        <taxon>Lactobacillales</taxon>
        <taxon>Enterococcaceae</taxon>
        <taxon>Vagococcus</taxon>
    </lineage>
</organism>
<gene>
    <name evidence="1" type="ORF">T233_01445</name>
</gene>
<evidence type="ECO:0008006" key="3">
    <source>
        <dbReference type="Google" id="ProtNLM"/>
    </source>
</evidence>
<evidence type="ECO:0000313" key="2">
    <source>
        <dbReference type="Proteomes" id="UP000018126"/>
    </source>
</evidence>
<evidence type="ECO:0000313" key="1">
    <source>
        <dbReference type="EMBL" id="EST89442.1"/>
    </source>
</evidence>
<dbReference type="RefSeq" id="WP_023606772.1">
    <property type="nucleotide sequence ID" value="NZ_AYSH01000018.1"/>
</dbReference>
<protein>
    <recommendedName>
        <fullName evidence="3">DUF536 domain-containing protein</fullName>
    </recommendedName>
</protein>
<proteinExistence type="predicted"/>
<name>V6Q3W7_9ENTE</name>